<dbReference type="Gene3D" id="1.10.10.2840">
    <property type="entry name" value="PucR C-terminal helix-turn-helix domain"/>
    <property type="match status" value="1"/>
</dbReference>
<dbReference type="EMBL" id="JBHTLH010000042">
    <property type="protein sequence ID" value="MFD1126197.1"/>
    <property type="molecule type" value="Genomic_DNA"/>
</dbReference>
<dbReference type="InterPro" id="IPR051448">
    <property type="entry name" value="CdaR-like_regulators"/>
</dbReference>
<name>A0ABW3PR62_9LACO</name>
<organism evidence="3 4">
    <name type="scientific">Lentilactobacillus raoultii</name>
    <dbReference type="NCBI Taxonomy" id="1987503"/>
    <lineage>
        <taxon>Bacteria</taxon>
        <taxon>Bacillati</taxon>
        <taxon>Bacillota</taxon>
        <taxon>Bacilli</taxon>
        <taxon>Lactobacillales</taxon>
        <taxon>Lactobacillaceae</taxon>
        <taxon>Lentilactobacillus</taxon>
    </lineage>
</organism>
<gene>
    <name evidence="3" type="ORF">ACFQ22_12625</name>
</gene>
<dbReference type="InterPro" id="IPR012914">
    <property type="entry name" value="PucR_dom"/>
</dbReference>
<comment type="caution">
    <text evidence="3">The sequence shown here is derived from an EMBL/GenBank/DDBJ whole genome shotgun (WGS) entry which is preliminary data.</text>
</comment>
<feature type="domain" description="Purine catabolism PurC-like" evidence="1">
    <location>
        <begin position="26"/>
        <end position="112"/>
    </location>
</feature>
<dbReference type="Pfam" id="PF07905">
    <property type="entry name" value="PucR"/>
    <property type="match status" value="1"/>
</dbReference>
<dbReference type="Pfam" id="PF13556">
    <property type="entry name" value="HTH_30"/>
    <property type="match status" value="1"/>
</dbReference>
<proteinExistence type="predicted"/>
<dbReference type="Proteomes" id="UP001597156">
    <property type="component" value="Unassembled WGS sequence"/>
</dbReference>
<sequence length="373" mass="42768">MVNLQALLEAFSKQYYIRLTNIDLSNVQVTEVMVMATPDVKNWLIPGELVLTSLFGLTIDQQKRLVNQLKREGAAGLIIKTNAYLKQVPSELIKFGQALQFPLIQIQQLTYRSIIDCFNRLKMQPVSVKETLFGIEAEQLLTAALNNHRPSQLEPLAVKLDLKIHDPVRLMTLSRSHHSIETLRRLQWLVKSNFQRVLIGVVDQYIYVLIADQIDFQVVLGKIVPELPNEHFLVSSAGMLNQLPSRRHQLTNLRHLVIESKPKAAVIVYDELGIDQLFVNIDPKIISQALPMAQLITLQQKSPELFKSLRAYFQANLNLTKAAKALFVHPKSLSYRLHKIEDLLKIDLTDPKQLLYLNFVSYFLTLYSHKFKN</sequence>
<feature type="domain" description="PucR C-terminal helix-turn-helix" evidence="2">
    <location>
        <begin position="305"/>
        <end position="358"/>
    </location>
</feature>
<dbReference type="InterPro" id="IPR042070">
    <property type="entry name" value="PucR_C-HTH_sf"/>
</dbReference>
<keyword evidence="4" id="KW-1185">Reference proteome</keyword>
<protein>
    <submittedName>
        <fullName evidence="3">PucR family transcriptional regulator</fullName>
    </submittedName>
</protein>
<evidence type="ECO:0000313" key="4">
    <source>
        <dbReference type="Proteomes" id="UP001597156"/>
    </source>
</evidence>
<evidence type="ECO:0000259" key="1">
    <source>
        <dbReference type="Pfam" id="PF07905"/>
    </source>
</evidence>
<accession>A0ABW3PR62</accession>
<evidence type="ECO:0000259" key="2">
    <source>
        <dbReference type="Pfam" id="PF13556"/>
    </source>
</evidence>
<evidence type="ECO:0000313" key="3">
    <source>
        <dbReference type="EMBL" id="MFD1126197.1"/>
    </source>
</evidence>
<dbReference type="RefSeq" id="WP_121978589.1">
    <property type="nucleotide sequence ID" value="NZ_JBHTLH010000042.1"/>
</dbReference>
<reference evidence="4" key="1">
    <citation type="journal article" date="2019" name="Int. J. Syst. Evol. Microbiol.">
        <title>The Global Catalogue of Microorganisms (GCM) 10K type strain sequencing project: providing services to taxonomists for standard genome sequencing and annotation.</title>
        <authorList>
            <consortium name="The Broad Institute Genomics Platform"/>
            <consortium name="The Broad Institute Genome Sequencing Center for Infectious Disease"/>
            <person name="Wu L."/>
            <person name="Ma J."/>
        </authorList>
    </citation>
    <scope>NUCLEOTIDE SEQUENCE [LARGE SCALE GENOMIC DNA]</scope>
    <source>
        <strain evidence="4">CCUG 71848</strain>
    </source>
</reference>
<dbReference type="PANTHER" id="PTHR33744">
    <property type="entry name" value="CARBOHYDRATE DIACID REGULATOR"/>
    <property type="match status" value="1"/>
</dbReference>
<dbReference type="PANTHER" id="PTHR33744:SF15">
    <property type="entry name" value="CARBOHYDRATE DIACID REGULATOR"/>
    <property type="match status" value="1"/>
</dbReference>
<dbReference type="InterPro" id="IPR025736">
    <property type="entry name" value="PucR_C-HTH_dom"/>
</dbReference>